<accession>A0ABQ8JSF8</accession>
<evidence type="ECO:0008006" key="4">
    <source>
        <dbReference type="Google" id="ProtNLM"/>
    </source>
</evidence>
<evidence type="ECO:0000313" key="2">
    <source>
        <dbReference type="EMBL" id="KAH9425543.1"/>
    </source>
</evidence>
<comment type="caution">
    <text evidence="2">The sequence shown here is derived from an EMBL/GenBank/DDBJ whole genome shotgun (WGS) entry which is preliminary data.</text>
</comment>
<evidence type="ECO:0000313" key="3">
    <source>
        <dbReference type="Proteomes" id="UP000887458"/>
    </source>
</evidence>
<reference evidence="2 3" key="2">
    <citation type="journal article" date="2022" name="Mol. Biol. Evol.">
        <title>Comparative Genomics Reveals Insights into the Divergent Evolution of Astigmatic Mites and Household Pest Adaptations.</title>
        <authorList>
            <person name="Xiong Q."/>
            <person name="Wan A.T."/>
            <person name="Liu X."/>
            <person name="Fung C.S."/>
            <person name="Xiao X."/>
            <person name="Malainual N."/>
            <person name="Hou J."/>
            <person name="Wang L."/>
            <person name="Wang M."/>
            <person name="Yang K.Y."/>
            <person name="Cui Y."/>
            <person name="Leung E.L."/>
            <person name="Nong W."/>
            <person name="Shin S.K."/>
            <person name="Au S.W."/>
            <person name="Jeong K.Y."/>
            <person name="Chew F.T."/>
            <person name="Hui J.H."/>
            <person name="Leung T.F."/>
            <person name="Tungtrongchitr A."/>
            <person name="Zhong N."/>
            <person name="Liu Z."/>
            <person name="Tsui S.K."/>
        </authorList>
    </citation>
    <scope>NUCLEOTIDE SEQUENCE [LARGE SCALE GENOMIC DNA]</scope>
    <source>
        <strain evidence="2">Derp</strain>
    </source>
</reference>
<dbReference type="Proteomes" id="UP000887458">
    <property type="component" value="Unassembled WGS sequence"/>
</dbReference>
<proteinExistence type="predicted"/>
<dbReference type="EMBL" id="NJHN03000018">
    <property type="protein sequence ID" value="KAH9425543.1"/>
    <property type="molecule type" value="Genomic_DNA"/>
</dbReference>
<feature type="signal peptide" evidence="1">
    <location>
        <begin position="1"/>
        <end position="19"/>
    </location>
</feature>
<evidence type="ECO:0000256" key="1">
    <source>
        <dbReference type="SAM" id="SignalP"/>
    </source>
</evidence>
<keyword evidence="1" id="KW-0732">Signal</keyword>
<reference evidence="2 3" key="1">
    <citation type="journal article" date="2018" name="J. Allergy Clin. Immunol.">
        <title>High-quality assembly of Dermatophagoides pteronyssinus genome and transcriptome reveals a wide range of novel allergens.</title>
        <authorList>
            <person name="Liu X.Y."/>
            <person name="Yang K.Y."/>
            <person name="Wang M.Q."/>
            <person name="Kwok J.S."/>
            <person name="Zeng X."/>
            <person name="Yang Z."/>
            <person name="Xiao X.J."/>
            <person name="Lau C.P."/>
            <person name="Li Y."/>
            <person name="Huang Z.M."/>
            <person name="Ba J.G."/>
            <person name="Yim A.K."/>
            <person name="Ouyang C.Y."/>
            <person name="Ngai S.M."/>
            <person name="Chan T.F."/>
            <person name="Leung E.L."/>
            <person name="Liu L."/>
            <person name="Liu Z.G."/>
            <person name="Tsui S.K."/>
        </authorList>
    </citation>
    <scope>NUCLEOTIDE SEQUENCE [LARGE SCALE GENOMIC DNA]</scope>
    <source>
        <strain evidence="2">Derp</strain>
    </source>
</reference>
<protein>
    <recommendedName>
        <fullName evidence="4">Secreted protein</fullName>
    </recommendedName>
</protein>
<organism evidence="2 3">
    <name type="scientific">Dermatophagoides pteronyssinus</name>
    <name type="common">European house dust mite</name>
    <dbReference type="NCBI Taxonomy" id="6956"/>
    <lineage>
        <taxon>Eukaryota</taxon>
        <taxon>Metazoa</taxon>
        <taxon>Ecdysozoa</taxon>
        <taxon>Arthropoda</taxon>
        <taxon>Chelicerata</taxon>
        <taxon>Arachnida</taxon>
        <taxon>Acari</taxon>
        <taxon>Acariformes</taxon>
        <taxon>Sarcoptiformes</taxon>
        <taxon>Astigmata</taxon>
        <taxon>Psoroptidia</taxon>
        <taxon>Analgoidea</taxon>
        <taxon>Pyroglyphidae</taxon>
        <taxon>Dermatophagoidinae</taxon>
        <taxon>Dermatophagoides</taxon>
    </lineage>
</organism>
<gene>
    <name evidence="2" type="ORF">DERP_006152</name>
</gene>
<name>A0ABQ8JSF8_DERPT</name>
<feature type="chain" id="PRO_5045397418" description="Secreted protein" evidence="1">
    <location>
        <begin position="20"/>
        <end position="71"/>
    </location>
</feature>
<sequence>MYIFSFVIIIIIPLDKIEFFQLKTNQNKNKNIPCIFVKKNSTLNDEIKFSSIKDKDRWPYRKSTTTNQINK</sequence>
<keyword evidence="3" id="KW-1185">Reference proteome</keyword>